<protein>
    <submittedName>
        <fullName evidence="1">Uncharacterized protein</fullName>
    </submittedName>
</protein>
<proteinExistence type="predicted"/>
<dbReference type="VEuPathDB" id="FungiDB:VP01_1072g1"/>
<evidence type="ECO:0000313" key="2">
    <source>
        <dbReference type="Proteomes" id="UP000037035"/>
    </source>
</evidence>
<accession>A0A0L6VTN7</accession>
<gene>
    <name evidence="1" type="ORF">VP01_1072g1</name>
</gene>
<dbReference type="AlphaFoldDB" id="A0A0L6VTN7"/>
<sequence length="93" mass="10725">MCFPSQAAKYSKCVNALITFENVHSTSHLTSISTDWLNCTLAWINQDLVKTKSIGNALKNKYMFSKPGKRMVDLNRKPHSRFPWNFEGHDLKH</sequence>
<name>A0A0L6VTN7_9BASI</name>
<keyword evidence="2" id="KW-1185">Reference proteome</keyword>
<reference evidence="1 2" key="1">
    <citation type="submission" date="2015-08" db="EMBL/GenBank/DDBJ databases">
        <title>Next Generation Sequencing and Analysis of the Genome of Puccinia sorghi L Schw, the Causal Agent of Maize Common Rust.</title>
        <authorList>
            <person name="Rochi L."/>
            <person name="Burguener G."/>
            <person name="Darino M."/>
            <person name="Turjanski A."/>
            <person name="Kreff E."/>
            <person name="Dieguez M.J."/>
            <person name="Sacco F."/>
        </authorList>
    </citation>
    <scope>NUCLEOTIDE SEQUENCE [LARGE SCALE GENOMIC DNA]</scope>
    <source>
        <strain evidence="1 2">RO10H11247</strain>
    </source>
</reference>
<dbReference type="EMBL" id="LAVV01000810">
    <property type="protein sequence ID" value="KNZ64051.1"/>
    <property type="molecule type" value="Genomic_DNA"/>
</dbReference>
<organism evidence="1 2">
    <name type="scientific">Puccinia sorghi</name>
    <dbReference type="NCBI Taxonomy" id="27349"/>
    <lineage>
        <taxon>Eukaryota</taxon>
        <taxon>Fungi</taxon>
        <taxon>Dikarya</taxon>
        <taxon>Basidiomycota</taxon>
        <taxon>Pucciniomycotina</taxon>
        <taxon>Pucciniomycetes</taxon>
        <taxon>Pucciniales</taxon>
        <taxon>Pucciniaceae</taxon>
        <taxon>Puccinia</taxon>
    </lineage>
</organism>
<evidence type="ECO:0000313" key="1">
    <source>
        <dbReference type="EMBL" id="KNZ64051.1"/>
    </source>
</evidence>
<comment type="caution">
    <text evidence="1">The sequence shown here is derived from an EMBL/GenBank/DDBJ whole genome shotgun (WGS) entry which is preliminary data.</text>
</comment>
<dbReference type="Proteomes" id="UP000037035">
    <property type="component" value="Unassembled WGS sequence"/>
</dbReference>